<dbReference type="EMBL" id="DWXG01000030">
    <property type="protein sequence ID" value="HJB97567.1"/>
    <property type="molecule type" value="Genomic_DNA"/>
</dbReference>
<sequence>MKESKRWQDILIGVGILAAATFLIAGTCGLVCAIFMLPLGFRYESLWDIVVFFFWGSIVAIPVSLAAAALPKALYSLGKLPRWGARLLYLALDSFATALGLAVVDLFLESVSATDASLWVAGLLLALPEMKEIGRKAG</sequence>
<keyword evidence="1" id="KW-0472">Membrane</keyword>
<dbReference type="Pfam" id="PF14184">
    <property type="entry name" value="YrvL"/>
    <property type="match status" value="1"/>
</dbReference>
<evidence type="ECO:0000256" key="1">
    <source>
        <dbReference type="SAM" id="Phobius"/>
    </source>
</evidence>
<feature type="transmembrane region" description="Helical" evidence="1">
    <location>
        <begin position="49"/>
        <end position="75"/>
    </location>
</feature>
<dbReference type="InterPro" id="IPR025912">
    <property type="entry name" value="YrvL"/>
</dbReference>
<evidence type="ECO:0000313" key="2">
    <source>
        <dbReference type="EMBL" id="HJB97567.1"/>
    </source>
</evidence>
<organism evidence="2 3">
    <name type="scientific">Candidatus Acutalibacter pullicola</name>
    <dbReference type="NCBI Taxonomy" id="2838417"/>
    <lineage>
        <taxon>Bacteria</taxon>
        <taxon>Bacillati</taxon>
        <taxon>Bacillota</taxon>
        <taxon>Clostridia</taxon>
        <taxon>Eubacteriales</taxon>
        <taxon>Acutalibacteraceae</taxon>
        <taxon>Acutalibacter</taxon>
    </lineage>
</organism>
<accession>A0A9D2MVM7</accession>
<comment type="caution">
    <text evidence="2">The sequence shown here is derived from an EMBL/GenBank/DDBJ whole genome shotgun (WGS) entry which is preliminary data.</text>
</comment>
<feature type="transmembrane region" description="Helical" evidence="1">
    <location>
        <begin position="12"/>
        <end position="37"/>
    </location>
</feature>
<protein>
    <submittedName>
        <fullName evidence="2">Regulatory YrvL family protein</fullName>
    </submittedName>
</protein>
<keyword evidence="1" id="KW-0812">Transmembrane</keyword>
<feature type="transmembrane region" description="Helical" evidence="1">
    <location>
        <begin position="87"/>
        <end position="104"/>
    </location>
</feature>
<keyword evidence="1" id="KW-1133">Transmembrane helix</keyword>
<dbReference type="AlphaFoldDB" id="A0A9D2MVM7"/>
<proteinExistence type="predicted"/>
<name>A0A9D2MVM7_9FIRM</name>
<gene>
    <name evidence="2" type="ORF">H9710_03195</name>
</gene>
<reference evidence="2" key="2">
    <citation type="submission" date="2021-04" db="EMBL/GenBank/DDBJ databases">
        <authorList>
            <person name="Gilroy R."/>
        </authorList>
    </citation>
    <scope>NUCLEOTIDE SEQUENCE</scope>
    <source>
        <strain evidence="2">CHK185-1770</strain>
    </source>
</reference>
<dbReference type="Proteomes" id="UP000826793">
    <property type="component" value="Unassembled WGS sequence"/>
</dbReference>
<evidence type="ECO:0000313" key="3">
    <source>
        <dbReference type="Proteomes" id="UP000826793"/>
    </source>
</evidence>
<reference evidence="2" key="1">
    <citation type="journal article" date="2021" name="PeerJ">
        <title>Extensive microbial diversity within the chicken gut microbiome revealed by metagenomics and culture.</title>
        <authorList>
            <person name="Gilroy R."/>
            <person name="Ravi A."/>
            <person name="Getino M."/>
            <person name="Pursley I."/>
            <person name="Horton D.L."/>
            <person name="Alikhan N.F."/>
            <person name="Baker D."/>
            <person name="Gharbi K."/>
            <person name="Hall N."/>
            <person name="Watson M."/>
            <person name="Adriaenssens E.M."/>
            <person name="Foster-Nyarko E."/>
            <person name="Jarju S."/>
            <person name="Secka A."/>
            <person name="Antonio M."/>
            <person name="Oren A."/>
            <person name="Chaudhuri R.R."/>
            <person name="La Ragione R."/>
            <person name="Hildebrand F."/>
            <person name="Pallen M.J."/>
        </authorList>
    </citation>
    <scope>NUCLEOTIDE SEQUENCE</scope>
    <source>
        <strain evidence="2">CHK185-1770</strain>
    </source>
</reference>